<name>A0A9P1NH35_BACAS</name>
<evidence type="ECO:0000259" key="3">
    <source>
        <dbReference type="PROSITE" id="PS50893"/>
    </source>
</evidence>
<keyword evidence="2 4" id="KW-0067">ATP-binding</keyword>
<dbReference type="InterPro" id="IPR003593">
    <property type="entry name" value="AAA+_ATPase"/>
</dbReference>
<dbReference type="InterPro" id="IPR003439">
    <property type="entry name" value="ABC_transporter-like_ATP-bd"/>
</dbReference>
<keyword evidence="1" id="KW-0547">Nucleotide-binding</keyword>
<dbReference type="PANTHER" id="PTHR43158">
    <property type="entry name" value="SKFA PEPTIDE EXPORT ATP-BINDING PROTEIN SKFE"/>
    <property type="match status" value="1"/>
</dbReference>
<reference evidence="4 5" key="1">
    <citation type="journal article" date="2011" name="Int. J. Syst. Evol. Microbiol.">
        <title>Relationship of Bacillus amyloliquefaciens clades associated with strains DSM 7T and FZB42T: a proposal for Bacillus amyloliquefaciens subsp. amyloliquefaciens subsp. nov. and Bacillus amyloliquefaciens subsp. plantarum subsp. nov. based on complete genome sequence comparisons.</title>
        <authorList>
            <person name="Borriss R."/>
            <person name="Chen X.H."/>
            <person name="Rueckert C."/>
            <person name="Blom J."/>
            <person name="Becker A."/>
            <person name="Baumgarth B."/>
            <person name="Fan B."/>
            <person name="Pukall R."/>
            <person name="Schumann P."/>
            <person name="Sproer C."/>
            <person name="Junge H."/>
            <person name="Vater J."/>
            <person name="Puhler A."/>
            <person name="Klenk H.P."/>
        </authorList>
    </citation>
    <scope>NUCLEOTIDE SEQUENCE [LARGE SCALE GENOMIC DNA]</scope>
    <source>
        <strain evidence="5">DSM 7</strain>
    </source>
</reference>
<evidence type="ECO:0000313" key="5">
    <source>
        <dbReference type="Proteomes" id="UP000006562"/>
    </source>
</evidence>
<dbReference type="InterPro" id="IPR027417">
    <property type="entry name" value="P-loop_NTPase"/>
</dbReference>
<accession>A0A9P1NH35</accession>
<dbReference type="SMART" id="SM00382">
    <property type="entry name" value="AAA"/>
    <property type="match status" value="1"/>
</dbReference>
<keyword evidence="5" id="KW-1185">Reference proteome</keyword>
<dbReference type="GO" id="GO:0016887">
    <property type="term" value="F:ATP hydrolysis activity"/>
    <property type="evidence" value="ECO:0007669"/>
    <property type="project" value="InterPro"/>
</dbReference>
<dbReference type="PRINTS" id="PR01868">
    <property type="entry name" value="ABCEFAMILY"/>
</dbReference>
<protein>
    <submittedName>
        <fullName evidence="4">ABC transporter ATP-binding protein</fullName>
    </submittedName>
</protein>
<dbReference type="Pfam" id="PF00005">
    <property type="entry name" value="ABC_tran"/>
    <property type="match status" value="1"/>
</dbReference>
<organism evidence="4 5">
    <name type="scientific">Bacillus amyloliquefaciens (strain ATCC 23350 / DSM 7 / BCRC 11601 / CCUG 28519 / NBRC 15535 / NRRL B-14393 / F)</name>
    <dbReference type="NCBI Taxonomy" id="692420"/>
    <lineage>
        <taxon>Bacteria</taxon>
        <taxon>Bacillati</taxon>
        <taxon>Bacillota</taxon>
        <taxon>Bacilli</taxon>
        <taxon>Bacillales</taxon>
        <taxon>Bacillaceae</taxon>
        <taxon>Bacillus</taxon>
        <taxon>Bacillus amyloliquefaciens group</taxon>
    </lineage>
</organism>
<proteinExistence type="predicted"/>
<dbReference type="SUPFAM" id="SSF52540">
    <property type="entry name" value="P-loop containing nucleoside triphosphate hydrolases"/>
    <property type="match status" value="1"/>
</dbReference>
<gene>
    <name evidence="4" type="primary">yhcG</name>
    <name evidence="4" type="ordered locus">BAMF_1003</name>
</gene>
<feature type="domain" description="ABC transporter" evidence="3">
    <location>
        <begin position="9"/>
        <end position="232"/>
    </location>
</feature>
<reference evidence="5" key="2">
    <citation type="journal article" date="2011" name="J. Biotechnol.">
        <title>Genome sequence of B. amyloliquefaciens type strain DSM7(T) reveals differences to plant-associated B. amyloliquefaciens FZB42.</title>
        <authorList>
            <person name="Ruckert C."/>
            <person name="Blom J."/>
            <person name="Chen X."/>
            <person name="Reva O."/>
            <person name="Borriss R."/>
        </authorList>
    </citation>
    <scope>NUCLEOTIDE SEQUENCE [LARGE SCALE GENOMIC DNA]</scope>
    <source>
        <strain evidence="5">DSM 7</strain>
    </source>
</reference>
<dbReference type="PANTHER" id="PTHR43158:SF1">
    <property type="entry name" value="ABC TRANSPORTER, ATP-BINDING PROTEIN"/>
    <property type="match status" value="1"/>
</dbReference>
<dbReference type="CDD" id="cd03230">
    <property type="entry name" value="ABC_DR_subfamily_A"/>
    <property type="match status" value="1"/>
</dbReference>
<dbReference type="GO" id="GO:0005524">
    <property type="term" value="F:ATP binding"/>
    <property type="evidence" value="ECO:0007669"/>
    <property type="project" value="UniProtKB-KW"/>
</dbReference>
<dbReference type="AlphaFoldDB" id="A0A9P1NH35"/>
<evidence type="ECO:0000313" key="4">
    <source>
        <dbReference type="EMBL" id="CBI42129.1"/>
    </source>
</evidence>
<dbReference type="PROSITE" id="PS50893">
    <property type="entry name" value="ABC_TRANSPORTER_2"/>
    <property type="match status" value="1"/>
</dbReference>
<evidence type="ECO:0000256" key="1">
    <source>
        <dbReference type="ARBA" id="ARBA00022741"/>
    </source>
</evidence>
<dbReference type="EMBL" id="FN597644">
    <property type="protein sequence ID" value="CBI42129.1"/>
    <property type="molecule type" value="Genomic_DNA"/>
</dbReference>
<dbReference type="InterPro" id="IPR013283">
    <property type="entry name" value="RLI1"/>
</dbReference>
<dbReference type="Gene3D" id="3.40.50.300">
    <property type="entry name" value="P-loop containing nucleotide triphosphate hydrolases"/>
    <property type="match status" value="1"/>
</dbReference>
<dbReference type="KEGG" id="bao:BAMF_1003"/>
<dbReference type="Proteomes" id="UP000006562">
    <property type="component" value="Chromosome"/>
</dbReference>
<sequence length="244" mass="27482">MRRKQTMNLDFEHVTKKYGRRLAVSDVSFSLSPGKIYGILGPNGSGKSTTLKMLAGLAFPTAGTVRIGGRAVSRNMLFRTAYLTEHDMFFARTTVGDMLAFYHSQFPDFQLEKAHGLLSEMNLSAEQKIKELSKGSRGRLKIVLALSRRASVILLDEPFSGLDPAVRESIVNSLVSYIDFDSQIVVIATHEIDEIETLLDEVMVFRKGKIAEQREVEEIREQEGMSVLQWYKSVMQKHEKEGGF</sequence>
<evidence type="ECO:0000256" key="2">
    <source>
        <dbReference type="ARBA" id="ARBA00022840"/>
    </source>
</evidence>